<protein>
    <recommendedName>
        <fullName evidence="7">Major facilitator superfamily (MFS) profile domain-containing protein</fullName>
    </recommendedName>
</protein>
<evidence type="ECO:0000259" key="7">
    <source>
        <dbReference type="PROSITE" id="PS50850"/>
    </source>
</evidence>
<feature type="transmembrane region" description="Helical" evidence="6">
    <location>
        <begin position="441"/>
        <end position="461"/>
    </location>
</feature>
<dbReference type="AlphaFoldDB" id="A0ABD3NZM5"/>
<dbReference type="SUPFAM" id="SSF103473">
    <property type="entry name" value="MFS general substrate transporter"/>
    <property type="match status" value="1"/>
</dbReference>
<feature type="transmembrane region" description="Helical" evidence="6">
    <location>
        <begin position="470"/>
        <end position="491"/>
    </location>
</feature>
<feature type="transmembrane region" description="Helical" evidence="6">
    <location>
        <begin position="506"/>
        <end position="525"/>
    </location>
</feature>
<reference evidence="8 9" key="1">
    <citation type="submission" date="2024-10" db="EMBL/GenBank/DDBJ databases">
        <title>Updated reference genomes for cyclostephanoid diatoms.</title>
        <authorList>
            <person name="Roberts W.R."/>
            <person name="Alverson A.J."/>
        </authorList>
    </citation>
    <scope>NUCLEOTIDE SEQUENCE [LARGE SCALE GENOMIC DNA]</scope>
    <source>
        <strain evidence="8 9">AJA010-31</strain>
    </source>
</reference>
<dbReference type="PANTHER" id="PTHR23511:SF34">
    <property type="entry name" value="SYNAPTIC VESICLE GLYCOPROTEIN 2"/>
    <property type="match status" value="1"/>
</dbReference>
<feature type="transmembrane region" description="Helical" evidence="6">
    <location>
        <begin position="579"/>
        <end position="599"/>
    </location>
</feature>
<evidence type="ECO:0000256" key="5">
    <source>
        <dbReference type="ARBA" id="ARBA00023136"/>
    </source>
</evidence>
<dbReference type="Pfam" id="PF07690">
    <property type="entry name" value="MFS_1"/>
    <property type="match status" value="1"/>
</dbReference>
<dbReference type="CDD" id="cd17316">
    <property type="entry name" value="MFS_SV2_like"/>
    <property type="match status" value="1"/>
</dbReference>
<keyword evidence="5 6" id="KW-0472">Membrane</keyword>
<dbReference type="InterPro" id="IPR011701">
    <property type="entry name" value="MFS"/>
</dbReference>
<dbReference type="InterPro" id="IPR036259">
    <property type="entry name" value="MFS_trans_sf"/>
</dbReference>
<dbReference type="EMBL" id="JALLPJ020000927">
    <property type="protein sequence ID" value="KAL3779595.1"/>
    <property type="molecule type" value="Genomic_DNA"/>
</dbReference>
<evidence type="ECO:0000313" key="9">
    <source>
        <dbReference type="Proteomes" id="UP001530400"/>
    </source>
</evidence>
<name>A0ABD3NZM5_9STRA</name>
<evidence type="ECO:0000256" key="3">
    <source>
        <dbReference type="ARBA" id="ARBA00022692"/>
    </source>
</evidence>
<comment type="caution">
    <text evidence="8">The sequence shown here is derived from an EMBL/GenBank/DDBJ whole genome shotgun (WGS) entry which is preliminary data.</text>
</comment>
<dbReference type="Gene3D" id="1.20.1250.20">
    <property type="entry name" value="MFS general substrate transporter like domains"/>
    <property type="match status" value="1"/>
</dbReference>
<organism evidence="8 9">
    <name type="scientific">Cyclotella atomus</name>
    <dbReference type="NCBI Taxonomy" id="382360"/>
    <lineage>
        <taxon>Eukaryota</taxon>
        <taxon>Sar</taxon>
        <taxon>Stramenopiles</taxon>
        <taxon>Ochrophyta</taxon>
        <taxon>Bacillariophyta</taxon>
        <taxon>Coscinodiscophyceae</taxon>
        <taxon>Thalassiosirophycidae</taxon>
        <taxon>Stephanodiscales</taxon>
        <taxon>Stephanodiscaceae</taxon>
        <taxon>Cyclotella</taxon>
    </lineage>
</organism>
<evidence type="ECO:0000256" key="2">
    <source>
        <dbReference type="ARBA" id="ARBA00022448"/>
    </source>
</evidence>
<feature type="transmembrane region" description="Helical" evidence="6">
    <location>
        <begin position="412"/>
        <end position="435"/>
    </location>
</feature>
<sequence length="674" mass="73820">MPPTSFQQNPSSLINERVHSNIPFYATNDDRCHRTIDDFLDELHIAYNMRFIQHNDSGLQSNITPQHRRSIFECISEPVLKITRQIHRFLFINKCRFNDGSCHSYLPLPLLALCIANSSDATEILMLSYLLANPSFRQDIITNQDGDNSNMEGAEYLASSIFFGMLLGGTVLGFLSDSIGRKPALLIGLLTNAIAGTLSSIPFITPTFVELTVLRFIAGIGIGATVPPLFSLASEWAPKDIRGSVVTTVASFWMVGSLFVSGVAWCLFRDSDGTHNATRWRLFAALCALPSALGAFMVYRYVPESARFLTANHDYSQAARSCNQMAFALELSTPSATYTEDENRVEMSDFRLLNPKELESTSTDNHGNADRSQGLSCTKQSKFVLSIKSIVDTLANLYSRQLVTQTTLPLQCLWFALSFGTYGITTWINSIFVAVHLQNLFFNSFLFALANLPGNILSILYSDKWGRKRMLVGSLLGAASSLAGFAMLVYFGGDTEEGNTWLRTDAIVLFACAFQMFSVVSWNSIDIISGELFPTRVRSAGMGVCTASGRMGAMLAQIVNARLIMGSSNDSTGDGEASSSVLIVASSALLFGAFMPLLLGQDATGGELKDEVGEVSFAKKTISCGGLWSANKEHLSDEEADANTVSTRAKKDALQVLEYDSFRHEVEANQPFLL</sequence>
<dbReference type="PROSITE" id="PS00217">
    <property type="entry name" value="SUGAR_TRANSPORT_2"/>
    <property type="match status" value="1"/>
</dbReference>
<feature type="transmembrane region" description="Helical" evidence="6">
    <location>
        <begin position="216"/>
        <end position="233"/>
    </location>
</feature>
<dbReference type="InterPro" id="IPR020846">
    <property type="entry name" value="MFS_dom"/>
</dbReference>
<keyword evidence="2" id="KW-0813">Transport</keyword>
<dbReference type="GO" id="GO:0016020">
    <property type="term" value="C:membrane"/>
    <property type="evidence" value="ECO:0007669"/>
    <property type="project" value="UniProtKB-SubCell"/>
</dbReference>
<keyword evidence="9" id="KW-1185">Reference proteome</keyword>
<feature type="transmembrane region" description="Helical" evidence="6">
    <location>
        <begin position="156"/>
        <end position="175"/>
    </location>
</feature>
<dbReference type="PANTHER" id="PTHR23511">
    <property type="entry name" value="SYNAPTIC VESICLE GLYCOPROTEIN 2"/>
    <property type="match status" value="1"/>
</dbReference>
<dbReference type="InterPro" id="IPR005829">
    <property type="entry name" value="Sugar_transporter_CS"/>
</dbReference>
<feature type="transmembrane region" description="Helical" evidence="6">
    <location>
        <begin position="184"/>
        <end position="204"/>
    </location>
</feature>
<evidence type="ECO:0000256" key="6">
    <source>
        <dbReference type="SAM" id="Phobius"/>
    </source>
</evidence>
<comment type="subcellular location">
    <subcellularLocation>
        <location evidence="1">Membrane</location>
        <topology evidence="1">Multi-pass membrane protein</topology>
    </subcellularLocation>
</comment>
<keyword evidence="3 6" id="KW-0812">Transmembrane</keyword>
<dbReference type="Proteomes" id="UP001530400">
    <property type="component" value="Unassembled WGS sequence"/>
</dbReference>
<feature type="domain" description="Major facilitator superfamily (MFS) profile" evidence="7">
    <location>
        <begin position="109"/>
        <end position="604"/>
    </location>
</feature>
<accession>A0ABD3NZM5</accession>
<proteinExistence type="predicted"/>
<feature type="transmembrane region" description="Helical" evidence="6">
    <location>
        <begin position="245"/>
        <end position="268"/>
    </location>
</feature>
<evidence type="ECO:0000313" key="8">
    <source>
        <dbReference type="EMBL" id="KAL3779595.1"/>
    </source>
</evidence>
<evidence type="ECO:0000256" key="4">
    <source>
        <dbReference type="ARBA" id="ARBA00022989"/>
    </source>
</evidence>
<feature type="transmembrane region" description="Helical" evidence="6">
    <location>
        <begin position="280"/>
        <end position="299"/>
    </location>
</feature>
<gene>
    <name evidence="8" type="ORF">ACHAWO_006351</name>
</gene>
<dbReference type="PROSITE" id="PS00216">
    <property type="entry name" value="SUGAR_TRANSPORT_1"/>
    <property type="match status" value="2"/>
</dbReference>
<keyword evidence="4 6" id="KW-1133">Transmembrane helix</keyword>
<evidence type="ECO:0000256" key="1">
    <source>
        <dbReference type="ARBA" id="ARBA00004141"/>
    </source>
</evidence>
<dbReference type="PROSITE" id="PS50850">
    <property type="entry name" value="MFS"/>
    <property type="match status" value="1"/>
</dbReference>